<dbReference type="InterPro" id="IPR050275">
    <property type="entry name" value="PGM_Phosphatase"/>
</dbReference>
<dbReference type="InterPro" id="IPR013078">
    <property type="entry name" value="His_Pase_superF_clade-1"/>
</dbReference>
<reference evidence="1 2" key="1">
    <citation type="submission" date="2021-03" db="EMBL/GenBank/DDBJ databases">
        <title>Genomic and phenotypic characterization of Chloracidobacterium isolates provides evidence for multiple species.</title>
        <authorList>
            <person name="Saini M.K."/>
            <person name="Costas A.M.G."/>
            <person name="Tank M."/>
            <person name="Bryant D.A."/>
        </authorList>
    </citation>
    <scope>NUCLEOTIDE SEQUENCE [LARGE SCALE GENOMIC DNA]</scope>
    <source>
        <strain evidence="1 2">BV2-C</strain>
    </source>
</reference>
<organism evidence="1 2">
    <name type="scientific">Chloracidobacterium validum</name>
    <dbReference type="NCBI Taxonomy" id="2821543"/>
    <lineage>
        <taxon>Bacteria</taxon>
        <taxon>Pseudomonadati</taxon>
        <taxon>Acidobacteriota</taxon>
        <taxon>Terriglobia</taxon>
        <taxon>Terriglobales</taxon>
        <taxon>Acidobacteriaceae</taxon>
        <taxon>Chloracidobacterium</taxon>
    </lineage>
</organism>
<dbReference type="InterPro" id="IPR029033">
    <property type="entry name" value="His_PPase_superfam"/>
</dbReference>
<dbReference type="PANTHER" id="PTHR48100:SF1">
    <property type="entry name" value="HISTIDINE PHOSPHATASE FAMILY PROTEIN-RELATED"/>
    <property type="match status" value="1"/>
</dbReference>
<sequence>MPTIWLLLRHGKTDNPEQRCYGWRDVPLHPDGQAQMQQCAAKLQAVRLAAIATSDLVRARDSARYFALPRSLDVQVFAALREIDFGQIEGLTFRDVEEHYPVTAREWVAAPAAVRFPGGECFADVRARVIPWARNWLRDWEQQTTLLVIHSGTMRALLQWMTGCEPHATLMVKIGYGDILRCTQEHLDAPWQLEAMPYGATAFTSVALE</sequence>
<dbReference type="SUPFAM" id="SSF53254">
    <property type="entry name" value="Phosphoglycerate mutase-like"/>
    <property type="match status" value="1"/>
</dbReference>
<dbReference type="RefSeq" id="WP_211429477.1">
    <property type="nucleotide sequence ID" value="NZ_CP072648.1"/>
</dbReference>
<dbReference type="EMBL" id="CP072648">
    <property type="protein sequence ID" value="QUW03587.1"/>
    <property type="molecule type" value="Genomic_DNA"/>
</dbReference>
<name>A0ABX8BB04_9BACT</name>
<dbReference type="PIRSF" id="PIRSF000709">
    <property type="entry name" value="6PFK_2-Ptase"/>
    <property type="match status" value="1"/>
</dbReference>
<evidence type="ECO:0000313" key="1">
    <source>
        <dbReference type="EMBL" id="QUW03587.1"/>
    </source>
</evidence>
<accession>A0ABX8BB04</accession>
<dbReference type="Gene3D" id="3.40.50.1240">
    <property type="entry name" value="Phosphoglycerate mutase-like"/>
    <property type="match status" value="1"/>
</dbReference>
<dbReference type="Proteomes" id="UP000676506">
    <property type="component" value="Chromosome 1"/>
</dbReference>
<dbReference type="SMART" id="SM00855">
    <property type="entry name" value="PGAM"/>
    <property type="match status" value="1"/>
</dbReference>
<protein>
    <submittedName>
        <fullName evidence="1">Histidine phosphatase family protein</fullName>
    </submittedName>
</protein>
<keyword evidence="2" id="KW-1185">Reference proteome</keyword>
<dbReference type="PANTHER" id="PTHR48100">
    <property type="entry name" value="BROAD-SPECIFICITY PHOSPHATASE YOR283W-RELATED"/>
    <property type="match status" value="1"/>
</dbReference>
<dbReference type="Pfam" id="PF00300">
    <property type="entry name" value="His_Phos_1"/>
    <property type="match status" value="1"/>
</dbReference>
<dbReference type="CDD" id="cd07067">
    <property type="entry name" value="HP_PGM_like"/>
    <property type="match status" value="1"/>
</dbReference>
<proteinExistence type="predicted"/>
<evidence type="ECO:0000313" key="2">
    <source>
        <dbReference type="Proteomes" id="UP000676506"/>
    </source>
</evidence>
<gene>
    <name evidence="1" type="ORF">J8C06_03895</name>
</gene>